<dbReference type="InterPro" id="IPR020841">
    <property type="entry name" value="PKS_Beta-ketoAc_synthase_dom"/>
</dbReference>
<dbReference type="Pfam" id="PF00109">
    <property type="entry name" value="ketoacyl-synt"/>
    <property type="match status" value="1"/>
</dbReference>
<dbReference type="GO" id="GO:0004312">
    <property type="term" value="F:fatty acid synthase activity"/>
    <property type="evidence" value="ECO:0007669"/>
    <property type="project" value="TreeGrafter"/>
</dbReference>
<comment type="caution">
    <text evidence="4">The sequence shown here is derived from an EMBL/GenBank/DDBJ whole genome shotgun (WGS) entry which is preliminary data.</text>
</comment>
<dbReference type="Proteomes" id="UP000299794">
    <property type="component" value="Unassembled WGS sequence"/>
</dbReference>
<evidence type="ECO:0000259" key="3">
    <source>
        <dbReference type="PROSITE" id="PS52004"/>
    </source>
</evidence>
<evidence type="ECO:0000313" key="5">
    <source>
        <dbReference type="Proteomes" id="UP000299794"/>
    </source>
</evidence>
<dbReference type="EMBL" id="BJCD01000061">
    <property type="protein sequence ID" value="GDZ95567.1"/>
    <property type="molecule type" value="Genomic_DNA"/>
</dbReference>
<dbReference type="PANTHER" id="PTHR43775:SF37">
    <property type="entry name" value="SI:DKEY-61P9.11"/>
    <property type="match status" value="1"/>
</dbReference>
<evidence type="ECO:0000256" key="1">
    <source>
        <dbReference type="ARBA" id="ARBA00022450"/>
    </source>
</evidence>
<evidence type="ECO:0000256" key="2">
    <source>
        <dbReference type="ARBA" id="ARBA00022553"/>
    </source>
</evidence>
<feature type="domain" description="Ketosynthase family 3 (KS3)" evidence="3">
    <location>
        <begin position="33"/>
        <end position="152"/>
    </location>
</feature>
<proteinExistence type="predicted"/>
<dbReference type="InterPro" id="IPR016039">
    <property type="entry name" value="Thiolase-like"/>
</dbReference>
<dbReference type="SUPFAM" id="SSF53901">
    <property type="entry name" value="Thiolase-like"/>
    <property type="match status" value="1"/>
</dbReference>
<evidence type="ECO:0000313" key="4">
    <source>
        <dbReference type="EMBL" id="GDZ95567.1"/>
    </source>
</evidence>
<name>A0A4P6A384_PLAAG</name>
<dbReference type="PROSITE" id="PS52004">
    <property type="entry name" value="KS3_2"/>
    <property type="match status" value="1"/>
</dbReference>
<gene>
    <name evidence="4" type="ORF">PA905_39970</name>
</gene>
<dbReference type="InterPro" id="IPR050091">
    <property type="entry name" value="PKS_NRPS_Biosynth_Enz"/>
</dbReference>
<dbReference type="CDD" id="cd00833">
    <property type="entry name" value="PKS"/>
    <property type="match status" value="1"/>
</dbReference>
<sequence length="152" mass="17428">MENSINIHSDLESSVLTIQQLKSQLDKLEQEKTEPIAIIGMSCRFPGADDPESFWKLLRSGSNSVSKIPDERWHIKNYYDPDPTVPGKMPLRYGYFLKDIDQFDADFFRISHREAGAIDPQHRLLLEVSWEALERSGQVPDRLAGSCSDLQY</sequence>
<dbReference type="Gene3D" id="3.40.47.10">
    <property type="match status" value="1"/>
</dbReference>
<organism evidence="4 5">
    <name type="scientific">Planktothrix agardhii CCAP 1459/11A</name>
    <dbReference type="NCBI Taxonomy" id="282420"/>
    <lineage>
        <taxon>Bacteria</taxon>
        <taxon>Bacillati</taxon>
        <taxon>Cyanobacteriota</taxon>
        <taxon>Cyanophyceae</taxon>
        <taxon>Oscillatoriophycideae</taxon>
        <taxon>Oscillatoriales</taxon>
        <taxon>Microcoleaceae</taxon>
        <taxon>Planktothrix</taxon>
    </lineage>
</organism>
<dbReference type="RefSeq" id="WP_227366509.1">
    <property type="nucleotide sequence ID" value="NZ_BJCD01000061.1"/>
</dbReference>
<accession>A0A4P6A384</accession>
<dbReference type="GO" id="GO:0006633">
    <property type="term" value="P:fatty acid biosynthetic process"/>
    <property type="evidence" value="ECO:0007669"/>
    <property type="project" value="TreeGrafter"/>
</dbReference>
<dbReference type="SMART" id="SM00825">
    <property type="entry name" value="PKS_KS"/>
    <property type="match status" value="1"/>
</dbReference>
<keyword evidence="1" id="KW-0596">Phosphopantetheine</keyword>
<dbReference type="PANTHER" id="PTHR43775">
    <property type="entry name" value="FATTY ACID SYNTHASE"/>
    <property type="match status" value="1"/>
</dbReference>
<keyword evidence="2" id="KW-0597">Phosphoprotein</keyword>
<dbReference type="InterPro" id="IPR014030">
    <property type="entry name" value="Ketoacyl_synth_N"/>
</dbReference>
<dbReference type="AlphaFoldDB" id="A0A4P6A384"/>
<protein>
    <submittedName>
        <fullName evidence="4">Polyketide synthase</fullName>
    </submittedName>
</protein>
<reference evidence="5" key="1">
    <citation type="submission" date="2019-02" db="EMBL/GenBank/DDBJ databases">
        <title>Draft genome sequence of Planktothrix agardhii NIES-905.</title>
        <authorList>
            <person name="Yamaguchi H."/>
            <person name="Suzuki S."/>
            <person name="Kawachi M."/>
        </authorList>
    </citation>
    <scope>NUCLEOTIDE SEQUENCE [LARGE SCALE GENOMIC DNA]</scope>
    <source>
        <strain evidence="5">CCAP 1459/11A</strain>
    </source>
</reference>